<sequence>MAYRDQPLGELALSIPRASALFRQYDMDYCCGGKQTLARAAARKTDAGARRAAARHDVDIDIIEAQLAQLAEQPIEKDWRAVPLADIIDHIVVRYHDRHREQLPELILQATKVERVHADKPNVPRGLTKYLTALHEELSSHMMKEEQILFPMIKQGMGRQATGPISVMESEHDEAGELVDVIKHVTQNVTPPPEACTTWKAMYNGINEMIDDLMEHISLENNVLFPRALAGE</sequence>
<dbReference type="Gene3D" id="1.20.120.520">
    <property type="entry name" value="nmb1532 protein domain like"/>
    <property type="match status" value="1"/>
</dbReference>
<evidence type="ECO:0000256" key="1">
    <source>
        <dbReference type="ARBA" id="ARBA00004496"/>
    </source>
</evidence>
<comment type="subcellular location">
    <subcellularLocation>
        <location evidence="1 6">Cytoplasm</location>
    </subcellularLocation>
</comment>
<dbReference type="PANTHER" id="PTHR36438:SF1">
    <property type="entry name" value="IRON-SULFUR CLUSTER REPAIR PROTEIN YTFE"/>
    <property type="match status" value="1"/>
</dbReference>
<evidence type="ECO:0000259" key="7">
    <source>
        <dbReference type="Pfam" id="PF01814"/>
    </source>
</evidence>
<comment type="function">
    <text evidence="6">Di-iron-containing protein involved in the repair of iron-sulfur clusters damaged by oxidative and nitrosative stress conditions.</text>
</comment>
<keyword evidence="3 6" id="KW-0479">Metal-binding</keyword>
<dbReference type="HAMAP" id="MF_01606">
    <property type="entry name" value="RIC_YtfE"/>
    <property type="match status" value="1"/>
</dbReference>
<reference evidence="8 9" key="1">
    <citation type="journal article" date="2011" name="BMC Genomics">
        <title>Genome sequencing reveals diversification of virulence factor content and possible host adaptation in distinct subpopulations of Salmonella enterica.</title>
        <authorList>
            <person name="den Bakker H.C."/>
            <person name="Moreno Switt A.I."/>
            <person name="Govoni G."/>
            <person name="Cummings C.A."/>
            <person name="Ranieri M.L."/>
            <person name="Degoricija L."/>
            <person name="Hoelzer K."/>
            <person name="Rodriguez-Rivera L.D."/>
            <person name="Brown S."/>
            <person name="Bolchacova E."/>
            <person name="Furtado M.R."/>
            <person name="Wiedmann M."/>
        </authorList>
    </citation>
    <scope>NUCLEOTIDE SEQUENCE [LARGE SCALE GENOMIC DNA]</scope>
    <source>
        <strain evidence="8 9">S5-403</strain>
    </source>
</reference>
<keyword evidence="2 6" id="KW-0963">Cytoplasm</keyword>
<evidence type="ECO:0000256" key="4">
    <source>
        <dbReference type="ARBA" id="ARBA00023004"/>
    </source>
</evidence>
<evidence type="ECO:0000256" key="6">
    <source>
        <dbReference type="HAMAP-Rule" id="MF_01606"/>
    </source>
</evidence>
<dbReference type="InterPro" id="IPR012312">
    <property type="entry name" value="Hemerythrin-like"/>
</dbReference>
<dbReference type="Pfam" id="PF01814">
    <property type="entry name" value="Hemerythrin"/>
    <property type="match status" value="1"/>
</dbReference>
<dbReference type="PATRIC" id="fig|913242.3.peg.5330"/>
<dbReference type="GO" id="GO:0006979">
    <property type="term" value="P:response to oxidative stress"/>
    <property type="evidence" value="ECO:0007669"/>
    <property type="project" value="UniProtKB-UniRule"/>
</dbReference>
<feature type="domain" description="Hemerythrin-like" evidence="7">
    <location>
        <begin position="89"/>
        <end position="228"/>
    </location>
</feature>
<dbReference type="GO" id="GO:0046872">
    <property type="term" value="F:metal ion binding"/>
    <property type="evidence" value="ECO:0007669"/>
    <property type="project" value="UniProtKB-KW"/>
</dbReference>
<dbReference type="NCBIfam" id="TIGR03652">
    <property type="entry name" value="FeS_repair_RIC"/>
    <property type="match status" value="1"/>
</dbReference>
<dbReference type="NCBIfam" id="NF008221">
    <property type="entry name" value="PRK10992.1"/>
    <property type="match status" value="1"/>
</dbReference>
<dbReference type="GO" id="GO:0030091">
    <property type="term" value="P:protein repair"/>
    <property type="evidence" value="ECO:0007669"/>
    <property type="project" value="UniProtKB-UniRule"/>
</dbReference>
<comment type="similarity">
    <text evidence="6">Belongs to the RIC family. YtfE subfamily.</text>
</comment>
<name>G5QC05_SALMO</name>
<organism evidence="8 9">
    <name type="scientific">Salmonella enterica subsp. enterica serovar Montevideo str. S5-403</name>
    <dbReference type="NCBI Taxonomy" id="913242"/>
    <lineage>
        <taxon>Bacteria</taxon>
        <taxon>Pseudomonadati</taxon>
        <taxon>Pseudomonadota</taxon>
        <taxon>Gammaproteobacteria</taxon>
        <taxon>Enterobacterales</taxon>
        <taxon>Enterobacteriaceae</taxon>
        <taxon>Salmonella</taxon>
    </lineage>
</organism>
<protein>
    <recommendedName>
        <fullName evidence="6">Iron-sulfur cluster repair protein YtfE</fullName>
    </recommendedName>
</protein>
<dbReference type="InterPro" id="IPR023742">
    <property type="entry name" value="FeS-repair_YftE"/>
</dbReference>
<dbReference type="AlphaFoldDB" id="G5QC05"/>
<proteinExistence type="inferred from homology"/>
<evidence type="ECO:0000256" key="2">
    <source>
        <dbReference type="ARBA" id="ARBA00022490"/>
    </source>
</evidence>
<evidence type="ECO:0000313" key="9">
    <source>
        <dbReference type="Proteomes" id="UP000003221"/>
    </source>
</evidence>
<comment type="caution">
    <text evidence="8">The sequence shown here is derived from an EMBL/GenBank/DDBJ whole genome shotgun (WGS) entry which is preliminary data.</text>
</comment>
<keyword evidence="4 6" id="KW-0408">Iron</keyword>
<dbReference type="PANTHER" id="PTHR36438">
    <property type="entry name" value="IRON-SULFUR CLUSTER REPAIR PROTEIN YTFE"/>
    <property type="match status" value="1"/>
</dbReference>
<dbReference type="FunFam" id="1.20.120.520:FF:000001">
    <property type="entry name" value="Iron-sulfur cluster repair protein YtfE"/>
    <property type="match status" value="1"/>
</dbReference>
<accession>G5QC05</accession>
<dbReference type="GO" id="GO:0051409">
    <property type="term" value="P:response to nitrosative stress"/>
    <property type="evidence" value="ECO:0007669"/>
    <property type="project" value="UniProtKB-UniRule"/>
</dbReference>
<dbReference type="GO" id="GO:0005737">
    <property type="term" value="C:cytoplasm"/>
    <property type="evidence" value="ECO:0007669"/>
    <property type="project" value="UniProtKB-SubCell"/>
</dbReference>
<evidence type="ECO:0000256" key="5">
    <source>
        <dbReference type="ARBA" id="ARBA00023016"/>
    </source>
</evidence>
<gene>
    <name evidence="6" type="primary">ytfE</name>
    <name evidence="8" type="ORF">LTSEMON_6126</name>
</gene>
<evidence type="ECO:0000256" key="3">
    <source>
        <dbReference type="ARBA" id="ARBA00022723"/>
    </source>
</evidence>
<dbReference type="EMBL" id="AFCS01001361">
    <property type="protein sequence ID" value="EHC71891.1"/>
    <property type="molecule type" value="Genomic_DNA"/>
</dbReference>
<evidence type="ECO:0000313" key="8">
    <source>
        <dbReference type="EMBL" id="EHC71891.1"/>
    </source>
</evidence>
<dbReference type="Proteomes" id="UP000003221">
    <property type="component" value="Unassembled WGS sequence"/>
</dbReference>
<keyword evidence="5 6" id="KW-0346">Stress response</keyword>
<dbReference type="InterPro" id="IPR019903">
    <property type="entry name" value="RIC_family"/>
</dbReference>
<dbReference type="Pfam" id="PF04405">
    <property type="entry name" value="ScdA_N"/>
    <property type="match status" value="1"/>
</dbReference>
<comment type="subunit">
    <text evidence="6">Homodimer.</text>
</comment>